<organism evidence="2 3">
    <name type="scientific">Chondromyces apiculatus DSM 436</name>
    <dbReference type="NCBI Taxonomy" id="1192034"/>
    <lineage>
        <taxon>Bacteria</taxon>
        <taxon>Pseudomonadati</taxon>
        <taxon>Myxococcota</taxon>
        <taxon>Polyangia</taxon>
        <taxon>Polyangiales</taxon>
        <taxon>Polyangiaceae</taxon>
        <taxon>Chondromyces</taxon>
    </lineage>
</organism>
<keyword evidence="3" id="KW-1185">Reference proteome</keyword>
<gene>
    <name evidence="2" type="ORF">CAP_4843</name>
</gene>
<dbReference type="RefSeq" id="WP_044244814.1">
    <property type="nucleotide sequence ID" value="NZ_ASRX01000038.1"/>
</dbReference>
<name>A0A017T5T6_9BACT</name>
<dbReference type="Pfam" id="PF10604">
    <property type="entry name" value="Polyketide_cyc2"/>
    <property type="match status" value="1"/>
</dbReference>
<proteinExistence type="predicted"/>
<dbReference type="EMBL" id="ASRX01000038">
    <property type="protein sequence ID" value="EYF04160.1"/>
    <property type="molecule type" value="Genomic_DNA"/>
</dbReference>
<dbReference type="STRING" id="1192034.CAP_4843"/>
<comment type="caution">
    <text evidence="2">The sequence shown here is derived from an EMBL/GenBank/DDBJ whole genome shotgun (WGS) entry which is preliminary data.</text>
</comment>
<dbReference type="InterPro" id="IPR023393">
    <property type="entry name" value="START-like_dom_sf"/>
</dbReference>
<dbReference type="Proteomes" id="UP000019678">
    <property type="component" value="Unassembled WGS sequence"/>
</dbReference>
<dbReference type="OrthoDB" id="5506879at2"/>
<feature type="region of interest" description="Disordered" evidence="1">
    <location>
        <begin position="1"/>
        <end position="25"/>
    </location>
</feature>
<accession>A0A017T5T6</accession>
<evidence type="ECO:0000256" key="1">
    <source>
        <dbReference type="SAM" id="MobiDB-lite"/>
    </source>
</evidence>
<reference evidence="2 3" key="1">
    <citation type="submission" date="2013-05" db="EMBL/GenBank/DDBJ databases">
        <title>Genome assembly of Chondromyces apiculatus DSM 436.</title>
        <authorList>
            <person name="Sharma G."/>
            <person name="Khatri I."/>
            <person name="Kaur C."/>
            <person name="Mayilraj S."/>
            <person name="Subramanian S."/>
        </authorList>
    </citation>
    <scope>NUCLEOTIDE SEQUENCE [LARGE SCALE GENOMIC DNA]</scope>
    <source>
        <strain evidence="2 3">DSM 436</strain>
    </source>
</reference>
<protein>
    <submittedName>
        <fullName evidence="2">Uncharacterized protein</fullName>
    </submittedName>
</protein>
<evidence type="ECO:0000313" key="2">
    <source>
        <dbReference type="EMBL" id="EYF04160.1"/>
    </source>
</evidence>
<evidence type="ECO:0000313" key="3">
    <source>
        <dbReference type="Proteomes" id="UP000019678"/>
    </source>
</evidence>
<dbReference type="InterPro" id="IPR019587">
    <property type="entry name" value="Polyketide_cyclase/dehydratase"/>
</dbReference>
<dbReference type="AlphaFoldDB" id="A0A017T5T6"/>
<dbReference type="Gene3D" id="3.30.530.20">
    <property type="match status" value="1"/>
</dbReference>
<dbReference type="SUPFAM" id="SSF55961">
    <property type="entry name" value="Bet v1-like"/>
    <property type="match status" value="1"/>
</dbReference>
<sequence length="173" mass="19458">MSESTTPDRSGAGEPATPQRRPEFTVTETAPDQFLFYQRVVLRQPIEKVWAEVRDGRRLVGLVLPEAKDTFAWLDGGNAEKVPSRFEISVGGAALREEITFRDDDHHALRYRLTEPGLGMQTYQAELKLTRAAEGTTSFVYARNITLQPGFSVEVLKQVVEKEIADVQAFFAR</sequence>